<dbReference type="AlphaFoldDB" id="A0A1E7JXG1"/>
<dbReference type="Pfam" id="PF07228">
    <property type="entry name" value="SpoIIE"/>
    <property type="match status" value="1"/>
</dbReference>
<feature type="domain" description="PPM-type phosphatase" evidence="3">
    <location>
        <begin position="128"/>
        <end position="365"/>
    </location>
</feature>
<comment type="caution">
    <text evidence="4">The sequence shown here is derived from an EMBL/GenBank/DDBJ whole genome shotgun (WGS) entry which is preliminary data.</text>
</comment>
<dbReference type="SMART" id="SM00331">
    <property type="entry name" value="PP2C_SIG"/>
    <property type="match status" value="1"/>
</dbReference>
<reference evidence="4 5" key="1">
    <citation type="journal article" date="2016" name="Front. Microbiol.">
        <title>Comparative Genomics Analysis of Streptomyces Species Reveals Their Adaptation to the Marine Environment and Their Diversity at the Genomic Level.</title>
        <authorList>
            <person name="Tian X."/>
            <person name="Zhang Z."/>
            <person name="Yang T."/>
            <person name="Chen M."/>
            <person name="Li J."/>
            <person name="Chen F."/>
            <person name="Yang J."/>
            <person name="Li W."/>
            <person name="Zhang B."/>
            <person name="Zhang Z."/>
            <person name="Wu J."/>
            <person name="Zhang C."/>
            <person name="Long L."/>
            <person name="Xiao J."/>
        </authorList>
    </citation>
    <scope>NUCLEOTIDE SEQUENCE [LARGE SCALE GENOMIC DNA]</scope>
    <source>
        <strain evidence="4 5">SCSIO 02100</strain>
    </source>
</reference>
<accession>A0A1E7JXG1</accession>
<dbReference type="InterPro" id="IPR001932">
    <property type="entry name" value="PPM-type_phosphatase-like_dom"/>
</dbReference>
<evidence type="ECO:0000313" key="4">
    <source>
        <dbReference type="EMBL" id="OEU96293.1"/>
    </source>
</evidence>
<evidence type="ECO:0000256" key="2">
    <source>
        <dbReference type="SAM" id="MobiDB-lite"/>
    </source>
</evidence>
<dbReference type="STRING" id="1075402.AN216_21565"/>
<evidence type="ECO:0000259" key="3">
    <source>
        <dbReference type="SMART" id="SM00331"/>
    </source>
</evidence>
<dbReference type="InterPro" id="IPR052016">
    <property type="entry name" value="Bact_Sigma-Reg"/>
</dbReference>
<keyword evidence="5" id="KW-1185">Reference proteome</keyword>
<dbReference type="PANTHER" id="PTHR43156:SF2">
    <property type="entry name" value="STAGE II SPORULATION PROTEIN E"/>
    <property type="match status" value="1"/>
</dbReference>
<dbReference type="InterPro" id="IPR036457">
    <property type="entry name" value="PPM-type-like_dom_sf"/>
</dbReference>
<sequence length="372" mass="39980">MLVLPWLLILGVFVAELVRELASGEELQVGSLLSPAPALAAIRGGRRAVLTVSLAASAAAFYTFASHETLSASQRSTSLSAVLVVSVASVSAANLRERRAAQLTQVQRVAEAAQLAVLRPMPQQVGDLRLAVRYVAAESEARIGGDLYEAVVRPHSTRFIIGDVRGKGLPAIRTAAAVLGTFREAAQYEPTLSRIAIRCSESVARLDRSSVENGQQPPPRSGRQAPPRVADDPAELFVTAIVLEIEGPVLRLVNLGHPAPLLLSGPAVEYVRPAEYVPPLGLAHQLYEDLPAQVHAWRPGDRLLLYTDGIAEARDRNGQFFPLVECVSSLLGTPTGQLPDALLRAVDRHGGQRLKDDAAVLLVEWRGEWPVE</sequence>
<dbReference type="EMBL" id="LJGU01000145">
    <property type="protein sequence ID" value="OEU96293.1"/>
    <property type="molecule type" value="Genomic_DNA"/>
</dbReference>
<dbReference type="GO" id="GO:0016791">
    <property type="term" value="F:phosphatase activity"/>
    <property type="evidence" value="ECO:0007669"/>
    <property type="project" value="TreeGrafter"/>
</dbReference>
<evidence type="ECO:0000256" key="1">
    <source>
        <dbReference type="ARBA" id="ARBA00022801"/>
    </source>
</evidence>
<keyword evidence="1" id="KW-0378">Hydrolase</keyword>
<gene>
    <name evidence="4" type="ORF">AN216_21565</name>
</gene>
<organism evidence="4 5">
    <name type="scientific">Streptomyces oceani</name>
    <dbReference type="NCBI Taxonomy" id="1075402"/>
    <lineage>
        <taxon>Bacteria</taxon>
        <taxon>Bacillati</taxon>
        <taxon>Actinomycetota</taxon>
        <taxon>Actinomycetes</taxon>
        <taxon>Kitasatosporales</taxon>
        <taxon>Streptomycetaceae</taxon>
        <taxon>Streptomyces</taxon>
    </lineage>
</organism>
<protein>
    <recommendedName>
        <fullName evidence="3">PPM-type phosphatase domain-containing protein</fullName>
    </recommendedName>
</protein>
<dbReference type="SUPFAM" id="SSF81606">
    <property type="entry name" value="PP2C-like"/>
    <property type="match status" value="1"/>
</dbReference>
<feature type="region of interest" description="Disordered" evidence="2">
    <location>
        <begin position="207"/>
        <end position="229"/>
    </location>
</feature>
<dbReference type="PATRIC" id="fig|1075402.3.peg.502"/>
<dbReference type="Gene3D" id="3.60.40.10">
    <property type="entry name" value="PPM-type phosphatase domain"/>
    <property type="match status" value="1"/>
</dbReference>
<name>A0A1E7JXG1_9ACTN</name>
<evidence type="ECO:0000313" key="5">
    <source>
        <dbReference type="Proteomes" id="UP000176101"/>
    </source>
</evidence>
<dbReference type="Proteomes" id="UP000176101">
    <property type="component" value="Unassembled WGS sequence"/>
</dbReference>
<proteinExistence type="predicted"/>
<dbReference type="PANTHER" id="PTHR43156">
    <property type="entry name" value="STAGE II SPORULATION PROTEIN E-RELATED"/>
    <property type="match status" value="1"/>
</dbReference>